<dbReference type="AlphaFoldDB" id="A0A3N4NS76"/>
<dbReference type="EC" id="2.4.99.12" evidence="2 8"/>
<dbReference type="GO" id="GO:0043842">
    <property type="term" value="F:Kdo transferase activity"/>
    <property type="evidence" value="ECO:0007669"/>
    <property type="project" value="UniProtKB-EC"/>
</dbReference>
<comment type="catalytic activity">
    <reaction evidence="6 8">
        <text>lipid IVA (E. coli) + CMP-3-deoxy-beta-D-manno-octulosonate = alpha-Kdo-(2-&gt;6)-lipid IVA (E. coli) + CMP + H(+)</text>
        <dbReference type="Rhea" id="RHEA:28066"/>
        <dbReference type="ChEBI" id="CHEBI:15378"/>
        <dbReference type="ChEBI" id="CHEBI:58603"/>
        <dbReference type="ChEBI" id="CHEBI:60364"/>
        <dbReference type="ChEBI" id="CHEBI:60377"/>
        <dbReference type="ChEBI" id="CHEBI:85987"/>
        <dbReference type="EC" id="2.4.99.12"/>
    </reaction>
</comment>
<proteinExistence type="inferred from homology"/>
<evidence type="ECO:0000256" key="2">
    <source>
        <dbReference type="ARBA" id="ARBA00012621"/>
    </source>
</evidence>
<organism evidence="10 11">
    <name type="scientific">Aureibaculum marinum</name>
    <dbReference type="NCBI Taxonomy" id="2487930"/>
    <lineage>
        <taxon>Bacteria</taxon>
        <taxon>Pseudomonadati</taxon>
        <taxon>Bacteroidota</taxon>
        <taxon>Flavobacteriia</taxon>
        <taxon>Flavobacteriales</taxon>
        <taxon>Flavobacteriaceae</taxon>
        <taxon>Aureibaculum</taxon>
    </lineage>
</organism>
<evidence type="ECO:0000256" key="8">
    <source>
        <dbReference type="RuleBase" id="RU365103"/>
    </source>
</evidence>
<evidence type="ECO:0000256" key="6">
    <source>
        <dbReference type="ARBA" id="ARBA00049183"/>
    </source>
</evidence>
<dbReference type="PANTHER" id="PTHR42755:SF1">
    <property type="entry name" value="3-DEOXY-D-MANNO-OCTULOSONIC ACID TRANSFERASE, MITOCHONDRIAL-RELATED"/>
    <property type="match status" value="1"/>
</dbReference>
<comment type="similarity">
    <text evidence="8">Belongs to the glycosyltransferase group 1 family.</text>
</comment>
<dbReference type="Gene3D" id="3.40.50.2000">
    <property type="entry name" value="Glycogen Phosphorylase B"/>
    <property type="match status" value="1"/>
</dbReference>
<dbReference type="InterPro" id="IPR038107">
    <property type="entry name" value="Glycos_transf_N_sf"/>
</dbReference>
<evidence type="ECO:0000313" key="10">
    <source>
        <dbReference type="EMBL" id="RPD97497.1"/>
    </source>
</evidence>
<dbReference type="Gene3D" id="3.40.50.11720">
    <property type="entry name" value="3-Deoxy-D-manno-octulosonic-acid transferase, N-terminal domain"/>
    <property type="match status" value="1"/>
</dbReference>
<feature type="domain" description="3-deoxy-D-manno-octulosonic-acid transferase N-terminal" evidence="9">
    <location>
        <begin position="45"/>
        <end position="211"/>
    </location>
</feature>
<comment type="caution">
    <text evidence="10">The sequence shown here is derived from an EMBL/GenBank/DDBJ whole genome shotgun (WGS) entry which is preliminary data.</text>
</comment>
<dbReference type="GO" id="GO:0009245">
    <property type="term" value="P:lipid A biosynthetic process"/>
    <property type="evidence" value="ECO:0007669"/>
    <property type="project" value="TreeGrafter"/>
</dbReference>
<dbReference type="Pfam" id="PF04413">
    <property type="entry name" value="Glycos_transf_N"/>
    <property type="match status" value="1"/>
</dbReference>
<dbReference type="InterPro" id="IPR007507">
    <property type="entry name" value="Glycos_transf_N"/>
</dbReference>
<reference evidence="10 11" key="1">
    <citation type="submission" date="2018-11" db="EMBL/GenBank/DDBJ databases">
        <title>Aureibaculum marinum gen. nov., sp. nov., a member of the family Flavobacteriaceae isolated from the Bohai Sea.</title>
        <authorList>
            <person name="Ji X."/>
        </authorList>
    </citation>
    <scope>NUCLEOTIDE SEQUENCE [LARGE SCALE GENOMIC DNA]</scope>
    <source>
        <strain evidence="10 11">BH-SD17</strain>
    </source>
</reference>
<comment type="pathway">
    <text evidence="1 8">Bacterial outer membrane biogenesis; LPS core biosynthesis.</text>
</comment>
<dbReference type="RefSeq" id="WP_123897526.1">
    <property type="nucleotide sequence ID" value="NZ_RPFJ01000010.1"/>
</dbReference>
<dbReference type="Proteomes" id="UP000270856">
    <property type="component" value="Unassembled WGS sequence"/>
</dbReference>
<evidence type="ECO:0000256" key="3">
    <source>
        <dbReference type="ARBA" id="ARBA00019077"/>
    </source>
</evidence>
<evidence type="ECO:0000313" key="11">
    <source>
        <dbReference type="Proteomes" id="UP000270856"/>
    </source>
</evidence>
<keyword evidence="8" id="KW-0812">Transmembrane</keyword>
<accession>A0A3N4NS76</accession>
<name>A0A3N4NS76_9FLAO</name>
<evidence type="ECO:0000256" key="4">
    <source>
        <dbReference type="ARBA" id="ARBA00022679"/>
    </source>
</evidence>
<keyword evidence="8" id="KW-1133">Transmembrane helix</keyword>
<evidence type="ECO:0000256" key="5">
    <source>
        <dbReference type="ARBA" id="ARBA00031445"/>
    </source>
</evidence>
<dbReference type="UniPathway" id="UPA00958"/>
<keyword evidence="8" id="KW-0448">Lipopolysaccharide biosynthesis</keyword>
<dbReference type="InterPro" id="IPR039901">
    <property type="entry name" value="Kdotransferase"/>
</dbReference>
<feature type="transmembrane region" description="Helical" evidence="8">
    <location>
        <begin position="6"/>
        <end position="23"/>
    </location>
</feature>
<comment type="subcellular location">
    <subcellularLocation>
        <location evidence="8">Cell membrane</location>
    </subcellularLocation>
</comment>
<protein>
    <recommendedName>
        <fullName evidence="3 8">3-deoxy-D-manno-octulosonic acid transferase</fullName>
        <shortName evidence="8">Kdo transferase</shortName>
        <ecNumber evidence="2 8">2.4.99.12</ecNumber>
    </recommendedName>
    <alternativeName>
        <fullName evidence="5 8">Lipid IV(A) 3-deoxy-D-manno-octulosonic acid transferase</fullName>
    </alternativeName>
</protein>
<sequence>MYFIYNIAVYITIFFLKIIALFNKKIALFIKGREGVFTKLKNTFSTEDQIIWFHCASLGEFEQGRPIIEKLKKQLINSNFYNFKILVTFFSPSGYEVRKNYNTADLVVYLPLDTKKNARKFIEIVNPKMAIFVKYEFWPNLLKALKNKQIKTILVSGIFRENQSFFKKYGKWMRKSLNTFDHFFVQNETSVRLLNTIGFNNITLSGDTRFDRVYEITKQKINLDFAEQFKDNKITLVAGSTWPKDETILIDYINNNAKLNQKYIIAPHNINSQNIEKLKDRISKKVVLYSEIENKDLSQFQVLIIDTVGILTQIYYYGDISYVGGGFGSGIHNILEPATFGIPILIGPNYHKFKEAKDLINLKACISINEKYKLNETLTLLFDNDELRKNKGNIAKNYIIENIGSTKKIINYINNQF</sequence>
<comment type="function">
    <text evidence="8">Involved in lipopolysaccharide (LPS) biosynthesis. Catalyzes the transfer of 3-deoxy-D-manno-octulosonate (Kdo) residue(s) from CMP-Kdo to lipid IV(A), the tetraacyldisaccharide-1,4'-bisphosphate precursor of lipid A.</text>
</comment>
<dbReference type="OrthoDB" id="9789797at2"/>
<evidence type="ECO:0000256" key="1">
    <source>
        <dbReference type="ARBA" id="ARBA00004713"/>
    </source>
</evidence>
<dbReference type="GO" id="GO:0009244">
    <property type="term" value="P:lipopolysaccharide core region biosynthetic process"/>
    <property type="evidence" value="ECO:0007669"/>
    <property type="project" value="UniProtKB-UniRule"/>
</dbReference>
<feature type="active site" description="Proton acceptor" evidence="7">
    <location>
        <position position="60"/>
    </location>
</feature>
<dbReference type="SUPFAM" id="SSF53756">
    <property type="entry name" value="UDP-Glycosyltransferase/glycogen phosphorylase"/>
    <property type="match status" value="1"/>
</dbReference>
<dbReference type="GO" id="GO:0005886">
    <property type="term" value="C:plasma membrane"/>
    <property type="evidence" value="ECO:0007669"/>
    <property type="project" value="UniProtKB-SubCell"/>
</dbReference>
<gene>
    <name evidence="10" type="ORF">EGM88_08385</name>
</gene>
<keyword evidence="8" id="KW-0472">Membrane</keyword>
<keyword evidence="4 8" id="KW-0808">Transferase</keyword>
<dbReference type="PANTHER" id="PTHR42755">
    <property type="entry name" value="3-DEOXY-MANNO-OCTULOSONATE CYTIDYLYLTRANSFERASE"/>
    <property type="match status" value="1"/>
</dbReference>
<keyword evidence="11" id="KW-1185">Reference proteome</keyword>
<evidence type="ECO:0000256" key="7">
    <source>
        <dbReference type="PIRSR" id="PIRSR639901-1"/>
    </source>
</evidence>
<keyword evidence="8" id="KW-1003">Cell membrane</keyword>
<evidence type="ECO:0000259" key="9">
    <source>
        <dbReference type="Pfam" id="PF04413"/>
    </source>
</evidence>
<dbReference type="EMBL" id="RPFJ01000010">
    <property type="protein sequence ID" value="RPD97497.1"/>
    <property type="molecule type" value="Genomic_DNA"/>
</dbReference>